<evidence type="ECO:0000259" key="2">
    <source>
        <dbReference type="Pfam" id="PF00535"/>
    </source>
</evidence>
<dbReference type="SUPFAM" id="SSF53448">
    <property type="entry name" value="Nucleotide-diphospho-sugar transferases"/>
    <property type="match status" value="1"/>
</dbReference>
<feature type="transmembrane region" description="Helical" evidence="1">
    <location>
        <begin position="245"/>
        <end position="264"/>
    </location>
</feature>
<dbReference type="GO" id="GO:0016740">
    <property type="term" value="F:transferase activity"/>
    <property type="evidence" value="ECO:0007669"/>
    <property type="project" value="UniProtKB-KW"/>
</dbReference>
<dbReference type="InterPro" id="IPR029044">
    <property type="entry name" value="Nucleotide-diphossugar_trans"/>
</dbReference>
<evidence type="ECO:0000256" key="1">
    <source>
        <dbReference type="SAM" id="Phobius"/>
    </source>
</evidence>
<dbReference type="PANTHER" id="PTHR43630">
    <property type="entry name" value="POLY-BETA-1,6-N-ACETYL-D-GLUCOSAMINE SYNTHASE"/>
    <property type="match status" value="1"/>
</dbReference>
<evidence type="ECO:0000313" key="3">
    <source>
        <dbReference type="EMBL" id="SUS07989.1"/>
    </source>
</evidence>
<dbReference type="EMBL" id="UIDG01000501">
    <property type="protein sequence ID" value="SUS07989.1"/>
    <property type="molecule type" value="Genomic_DNA"/>
</dbReference>
<reference evidence="3" key="1">
    <citation type="submission" date="2018-07" db="EMBL/GenBank/DDBJ databases">
        <authorList>
            <person name="Quirk P.G."/>
            <person name="Krulwich T.A."/>
        </authorList>
    </citation>
    <scope>NUCLEOTIDE SEQUENCE</scope>
</reference>
<gene>
    <name evidence="3" type="ORF">DF3PB_550011</name>
</gene>
<sequence>MMGRAAMPNSSKCTTNSTALLSVIVLTRDEEKNLPHFLESAKALGATFWVVDSGSTDATIEIAKGFGCRTVFHEWSNYAKQLNWAIETLPLDTPWIARMDADETFTPELVAELNESLPSLPAGISGLLFKRRVYFMGRWIRYGGYYPTWLLRVWRNGQGRCEDRAMDEHMIVTGGTTMRLQNDIIDENHKGLTFWIDKHNHYATREMRDLISLNSAAVRGVDPQLVGQAETKRWFKENVYARSPLFLRAVAYWLFRYFVLLGFLDGVRGFIFHFFQAFWYRFLVDAKLYEYRHQANTDNRRA</sequence>
<keyword evidence="1" id="KW-1133">Transmembrane helix</keyword>
<proteinExistence type="predicted"/>
<keyword evidence="3" id="KW-0808">Transferase</keyword>
<feature type="domain" description="Glycosyltransferase 2-like" evidence="2">
    <location>
        <begin position="22"/>
        <end position="152"/>
    </location>
</feature>
<keyword evidence="1" id="KW-0472">Membrane</keyword>
<dbReference type="Pfam" id="PF00535">
    <property type="entry name" value="Glycos_transf_2"/>
    <property type="match status" value="1"/>
</dbReference>
<dbReference type="InterPro" id="IPR001173">
    <property type="entry name" value="Glyco_trans_2-like"/>
</dbReference>
<keyword evidence="1" id="KW-0812">Transmembrane</keyword>
<dbReference type="Gene3D" id="3.90.550.10">
    <property type="entry name" value="Spore Coat Polysaccharide Biosynthesis Protein SpsA, Chain A"/>
    <property type="match status" value="1"/>
</dbReference>
<name>A0A380TJW4_9ZZZZ</name>
<dbReference type="CDD" id="cd02511">
    <property type="entry name" value="Beta4Glucosyltransferase"/>
    <property type="match status" value="1"/>
</dbReference>
<dbReference type="AlphaFoldDB" id="A0A380TJW4"/>
<protein>
    <submittedName>
        <fullName evidence="3">Glycosyl transferase</fullName>
    </submittedName>
</protein>
<dbReference type="PANTHER" id="PTHR43630:SF2">
    <property type="entry name" value="GLYCOSYLTRANSFERASE"/>
    <property type="match status" value="1"/>
</dbReference>
<organism evidence="3">
    <name type="scientific">metagenome</name>
    <dbReference type="NCBI Taxonomy" id="256318"/>
    <lineage>
        <taxon>unclassified sequences</taxon>
        <taxon>metagenomes</taxon>
    </lineage>
</organism>
<accession>A0A380TJW4</accession>